<evidence type="ECO:0000259" key="6">
    <source>
        <dbReference type="PROSITE" id="PS50885"/>
    </source>
</evidence>
<evidence type="ECO:0000256" key="2">
    <source>
        <dbReference type="ARBA" id="ARBA00029447"/>
    </source>
</evidence>
<feature type="transmembrane region" description="Helical" evidence="4">
    <location>
        <begin position="145"/>
        <end position="165"/>
    </location>
</feature>
<keyword evidence="4" id="KW-1133">Transmembrane helix</keyword>
<dbReference type="Gene3D" id="6.10.340.10">
    <property type="match status" value="1"/>
</dbReference>
<protein>
    <submittedName>
        <fullName evidence="7">Methyl-accepting chemotaxis protein</fullName>
    </submittedName>
</protein>
<evidence type="ECO:0000313" key="8">
    <source>
        <dbReference type="Proteomes" id="UP000366051"/>
    </source>
</evidence>
<dbReference type="OrthoDB" id="2493490at2"/>
<gene>
    <name evidence="7" type="ORF">FTV88_0497</name>
</gene>
<dbReference type="PROSITE" id="PS50111">
    <property type="entry name" value="CHEMOTAXIS_TRANSDUC_2"/>
    <property type="match status" value="1"/>
</dbReference>
<name>A0A5Q2MZN0_9FIRM</name>
<dbReference type="SMART" id="SM00304">
    <property type="entry name" value="HAMP"/>
    <property type="match status" value="1"/>
</dbReference>
<dbReference type="Pfam" id="PF00672">
    <property type="entry name" value="HAMP"/>
    <property type="match status" value="1"/>
</dbReference>
<dbReference type="RefSeq" id="WP_153724201.1">
    <property type="nucleotide sequence ID" value="NZ_CP045875.1"/>
</dbReference>
<organism evidence="7 8">
    <name type="scientific">Heliorestis convoluta</name>
    <dbReference type="NCBI Taxonomy" id="356322"/>
    <lineage>
        <taxon>Bacteria</taxon>
        <taxon>Bacillati</taxon>
        <taxon>Bacillota</taxon>
        <taxon>Clostridia</taxon>
        <taxon>Eubacteriales</taxon>
        <taxon>Heliobacteriaceae</taxon>
        <taxon>Heliorestis</taxon>
    </lineage>
</organism>
<evidence type="ECO:0000313" key="7">
    <source>
        <dbReference type="EMBL" id="QGG46676.1"/>
    </source>
</evidence>
<dbReference type="InterPro" id="IPR003660">
    <property type="entry name" value="HAMP_dom"/>
</dbReference>
<reference evidence="8" key="1">
    <citation type="submission" date="2019-11" db="EMBL/GenBank/DDBJ databases">
        <title>Genome sequence of Heliorestis convoluta strain HH, an alkaliphilic and minimalistic phototrophic bacterium from a soda lake in Egypt.</title>
        <authorList>
            <person name="Dewey E.D."/>
            <person name="Stokes L.M."/>
            <person name="Burchell B.M."/>
            <person name="Shaffer K.N."/>
            <person name="Huntington A.M."/>
            <person name="Baker J.M."/>
            <person name="Nadendla S."/>
            <person name="Giglio M.G."/>
            <person name="Touchman J.W."/>
            <person name="Blankenship R.E."/>
            <person name="Madigan M.T."/>
            <person name="Sattley W.M."/>
        </authorList>
    </citation>
    <scope>NUCLEOTIDE SEQUENCE [LARGE SCALE GENOMIC DNA]</scope>
    <source>
        <strain evidence="8">HH</strain>
    </source>
</reference>
<accession>A0A5Q2MZN0</accession>
<evidence type="ECO:0000256" key="1">
    <source>
        <dbReference type="ARBA" id="ARBA00023224"/>
    </source>
</evidence>
<feature type="domain" description="HAMP" evidence="6">
    <location>
        <begin position="195"/>
        <end position="247"/>
    </location>
</feature>
<comment type="similarity">
    <text evidence="2">Belongs to the methyl-accepting chemotaxis (MCP) protein family.</text>
</comment>
<dbReference type="AlphaFoldDB" id="A0A5Q2MZN0"/>
<dbReference type="KEGG" id="hcv:FTV88_0497"/>
<keyword evidence="4" id="KW-0812">Transmembrane</keyword>
<dbReference type="EMBL" id="CP045875">
    <property type="protein sequence ID" value="QGG46676.1"/>
    <property type="molecule type" value="Genomic_DNA"/>
</dbReference>
<evidence type="ECO:0000259" key="5">
    <source>
        <dbReference type="PROSITE" id="PS50111"/>
    </source>
</evidence>
<dbReference type="GO" id="GO:0016020">
    <property type="term" value="C:membrane"/>
    <property type="evidence" value="ECO:0007669"/>
    <property type="project" value="InterPro"/>
</dbReference>
<keyword evidence="8" id="KW-1185">Reference proteome</keyword>
<feature type="domain" description="Methyl-accepting transducer" evidence="5">
    <location>
        <begin position="266"/>
        <end position="537"/>
    </location>
</feature>
<dbReference type="SMART" id="SM00283">
    <property type="entry name" value="MA"/>
    <property type="match status" value="1"/>
</dbReference>
<dbReference type="Proteomes" id="UP000366051">
    <property type="component" value="Chromosome"/>
</dbReference>
<evidence type="ECO:0000256" key="4">
    <source>
        <dbReference type="SAM" id="Phobius"/>
    </source>
</evidence>
<dbReference type="SUPFAM" id="SSF58104">
    <property type="entry name" value="Methyl-accepting chemotaxis protein (MCP) signaling domain"/>
    <property type="match status" value="1"/>
</dbReference>
<keyword evidence="1 3" id="KW-0807">Transducer</keyword>
<dbReference type="InterPro" id="IPR004089">
    <property type="entry name" value="MCPsignal_dom"/>
</dbReference>
<dbReference type="Pfam" id="PF00015">
    <property type="entry name" value="MCPsignal"/>
    <property type="match status" value="1"/>
</dbReference>
<keyword evidence="4" id="KW-0472">Membrane</keyword>
<sequence length="554" mass="60844">MVIAMKNKRDDQDLLKRPEASACRELAASLAQEMATLLQTKEVAEVESQIRQIFDRRLGNFEYILLVSPQGRSLIHTNRLREGVTFLDAVGKAGVESLKPLEQVYYRNTGEVLIDASHPVMINGKKAYTLRVGVPFRHKGIFQKVLTTAALPAIVGISTMFAMIAAGVQELFMIGIVTWSIFLVTSLITAFLFYSSVQKSLEAIQQASKAINQGDMTRRVEEESRDELGQLALEMNKLSIGLKSILETVDRSAQSVDDTSTLLANASRQVAMATEQISTSVDDLSQQTNNQQTLLNNTQLITSDMNQTVQAITRAAQKAFETGEKVSATSDEGLTQVGEAKKQMEEIQQSVTQTLLIMNNLEKEAIQITKITEVINNLSSQTQMLALNAAIEAARAGDQGRGFAVVAEEVRKLAEESARSSQSIMTILKNINEQIERSAQSMNLNHKVVESGSAKMNQVSQIMVKMNQASNNIGTVLQSNLEKALQLQDKAVQVTENINHANKTAGHIADDATNIATVLQEQMAASEELAASAEKTSDVSSELLWMIRRFKIKP</sequence>
<evidence type="ECO:0000256" key="3">
    <source>
        <dbReference type="PROSITE-ProRule" id="PRU00284"/>
    </source>
</evidence>
<dbReference type="PROSITE" id="PS50885">
    <property type="entry name" value="HAMP"/>
    <property type="match status" value="1"/>
</dbReference>
<proteinExistence type="inferred from homology"/>
<dbReference type="PANTHER" id="PTHR32089:SF112">
    <property type="entry name" value="LYSOZYME-LIKE PROTEIN-RELATED"/>
    <property type="match status" value="1"/>
</dbReference>
<dbReference type="CDD" id="cd06225">
    <property type="entry name" value="HAMP"/>
    <property type="match status" value="1"/>
</dbReference>
<dbReference type="GO" id="GO:0007165">
    <property type="term" value="P:signal transduction"/>
    <property type="evidence" value="ECO:0007669"/>
    <property type="project" value="UniProtKB-KW"/>
</dbReference>
<dbReference type="PANTHER" id="PTHR32089">
    <property type="entry name" value="METHYL-ACCEPTING CHEMOTAXIS PROTEIN MCPB"/>
    <property type="match status" value="1"/>
</dbReference>
<feature type="transmembrane region" description="Helical" evidence="4">
    <location>
        <begin position="171"/>
        <end position="194"/>
    </location>
</feature>
<dbReference type="Gene3D" id="1.10.287.950">
    <property type="entry name" value="Methyl-accepting chemotaxis protein"/>
    <property type="match status" value="1"/>
</dbReference>